<reference evidence="5" key="1">
    <citation type="submission" date="2019-03" db="EMBL/GenBank/DDBJ databases">
        <title>Afifella sp. nov., isolated from activated sludge.</title>
        <authorList>
            <person name="Li Q."/>
            <person name="Liu Y."/>
        </authorList>
    </citation>
    <scope>NUCLEOTIDE SEQUENCE</scope>
    <source>
        <strain evidence="5">L72</strain>
    </source>
</reference>
<dbReference type="Gene3D" id="3.20.20.60">
    <property type="entry name" value="Phosphoenolpyruvate-binding domains"/>
    <property type="match status" value="1"/>
</dbReference>
<keyword evidence="2" id="KW-0479">Metal-binding</keyword>
<evidence type="ECO:0000259" key="4">
    <source>
        <dbReference type="Pfam" id="PF03328"/>
    </source>
</evidence>
<comment type="caution">
    <text evidence="5">The sequence shown here is derived from an EMBL/GenBank/DDBJ whole genome shotgun (WGS) entry which is preliminary data.</text>
</comment>
<dbReference type="EMBL" id="SPKJ01000008">
    <property type="protein sequence ID" value="MYZ46996.1"/>
    <property type="molecule type" value="Genomic_DNA"/>
</dbReference>
<dbReference type="GO" id="GO:0005737">
    <property type="term" value="C:cytoplasm"/>
    <property type="evidence" value="ECO:0007669"/>
    <property type="project" value="TreeGrafter"/>
</dbReference>
<dbReference type="RefSeq" id="WP_161139337.1">
    <property type="nucleotide sequence ID" value="NZ_SPKJ01000008.1"/>
</dbReference>
<evidence type="ECO:0000256" key="2">
    <source>
        <dbReference type="ARBA" id="ARBA00022723"/>
    </source>
</evidence>
<name>A0A964T239_9HYPH</name>
<dbReference type="InterPro" id="IPR005000">
    <property type="entry name" value="Aldolase/citrate-lyase_domain"/>
</dbReference>
<dbReference type="SUPFAM" id="SSF51621">
    <property type="entry name" value="Phosphoenolpyruvate/pyruvate domain"/>
    <property type="match status" value="1"/>
</dbReference>
<dbReference type="AlphaFoldDB" id="A0A964T239"/>
<dbReference type="Proteomes" id="UP000773614">
    <property type="component" value="Unassembled WGS sequence"/>
</dbReference>
<evidence type="ECO:0000256" key="1">
    <source>
        <dbReference type="ARBA" id="ARBA00005568"/>
    </source>
</evidence>
<gene>
    <name evidence="5" type="ORF">E4O86_04630</name>
</gene>
<keyword evidence="3" id="KW-0456">Lyase</keyword>
<protein>
    <submittedName>
        <fullName evidence="5">Aldolase</fullName>
    </submittedName>
</protein>
<dbReference type="GO" id="GO:0016832">
    <property type="term" value="F:aldehyde-lyase activity"/>
    <property type="evidence" value="ECO:0007669"/>
    <property type="project" value="TreeGrafter"/>
</dbReference>
<feature type="domain" description="HpcH/HpaI aldolase/citrate lyase" evidence="4">
    <location>
        <begin position="32"/>
        <end position="214"/>
    </location>
</feature>
<sequence>MTATQDIRNPLRDRMSAGEVGLGMVVRLARSGEIARIAKASGHDFIFVDGQHAIFSAETIGHIAQAALGCGIATLVRARNLEDPEIPRLLDNGVMGVVFPDVNNAAEARRAVQICKFAPVGKRSVAGGYSIFDFKPKPIPEAIRILNETTLVVCMIETPEGLENVEAIAAVEGVDVVHIGCNDLLNAWGTPGAFGEPRIMAAIGRIIEACRKHGKWAGLGGDRDLGRQTRLIHEGVRFITTQTDVAFLMAEASRRVSDLRRAAEAKG</sequence>
<evidence type="ECO:0000313" key="5">
    <source>
        <dbReference type="EMBL" id="MYZ46996.1"/>
    </source>
</evidence>
<comment type="similarity">
    <text evidence="1">Belongs to the HpcH/HpaI aldolase family.</text>
</comment>
<evidence type="ECO:0000256" key="3">
    <source>
        <dbReference type="ARBA" id="ARBA00023239"/>
    </source>
</evidence>
<dbReference type="Pfam" id="PF03328">
    <property type="entry name" value="HpcH_HpaI"/>
    <property type="match status" value="1"/>
</dbReference>
<keyword evidence="6" id="KW-1185">Reference proteome</keyword>
<dbReference type="PANTHER" id="PTHR30502">
    <property type="entry name" value="2-KETO-3-DEOXY-L-RHAMNONATE ALDOLASE"/>
    <property type="match status" value="1"/>
</dbReference>
<dbReference type="OrthoDB" id="9802624at2"/>
<evidence type="ECO:0000313" key="6">
    <source>
        <dbReference type="Proteomes" id="UP000773614"/>
    </source>
</evidence>
<dbReference type="InterPro" id="IPR015813">
    <property type="entry name" value="Pyrv/PenolPyrv_kinase-like_dom"/>
</dbReference>
<organism evidence="5 6">
    <name type="scientific">Propylenella binzhouense</name>
    <dbReference type="NCBI Taxonomy" id="2555902"/>
    <lineage>
        <taxon>Bacteria</taxon>
        <taxon>Pseudomonadati</taxon>
        <taxon>Pseudomonadota</taxon>
        <taxon>Alphaproteobacteria</taxon>
        <taxon>Hyphomicrobiales</taxon>
        <taxon>Propylenellaceae</taxon>
        <taxon>Propylenella</taxon>
    </lineage>
</organism>
<dbReference type="InterPro" id="IPR040442">
    <property type="entry name" value="Pyrv_kinase-like_dom_sf"/>
</dbReference>
<dbReference type="GO" id="GO:0046872">
    <property type="term" value="F:metal ion binding"/>
    <property type="evidence" value="ECO:0007669"/>
    <property type="project" value="UniProtKB-KW"/>
</dbReference>
<accession>A0A964T239</accession>
<proteinExistence type="inferred from homology"/>
<dbReference type="InterPro" id="IPR050251">
    <property type="entry name" value="HpcH-HpaI_aldolase"/>
</dbReference>
<dbReference type="PANTHER" id="PTHR30502:SF0">
    <property type="entry name" value="PHOSPHOENOLPYRUVATE CARBOXYLASE FAMILY PROTEIN"/>
    <property type="match status" value="1"/>
</dbReference>